<evidence type="ECO:0000313" key="11">
    <source>
        <dbReference type="Proteomes" id="UP001150569"/>
    </source>
</evidence>
<comment type="function">
    <text evidence="8">Component of the Mediator complex, a coactivator involved in the regulated transcription of nearly all RNA polymerase II-dependent genes. Mediator functions as a bridge to convey information from gene-specific regulatory proteins to the basal RNA polymerase II transcription machinery. Mediator is recruited to promoters by direct interactions with regulatory proteins and serves as a scaffold for the assembly of a functional preinitiation complex with RNA polymerase II and the general transcription factors.</text>
</comment>
<dbReference type="GO" id="GO:0016592">
    <property type="term" value="C:mediator complex"/>
    <property type="evidence" value="ECO:0007669"/>
    <property type="project" value="InterPro"/>
</dbReference>
<dbReference type="EMBL" id="JANBPT010000001">
    <property type="protein sequence ID" value="KAJ1930738.1"/>
    <property type="molecule type" value="Genomic_DNA"/>
</dbReference>
<reference evidence="10" key="1">
    <citation type="submission" date="2022-07" db="EMBL/GenBank/DDBJ databases">
        <title>Phylogenomic reconstructions and comparative analyses of Kickxellomycotina fungi.</title>
        <authorList>
            <person name="Reynolds N.K."/>
            <person name="Stajich J.E."/>
            <person name="Barry K."/>
            <person name="Grigoriev I.V."/>
            <person name="Crous P."/>
            <person name="Smith M.E."/>
        </authorList>
    </citation>
    <scope>NUCLEOTIDE SEQUENCE</scope>
    <source>
        <strain evidence="10">RSA 861</strain>
    </source>
</reference>
<accession>A0A9W8DZJ7</accession>
<proteinExistence type="inferred from homology"/>
<feature type="region of interest" description="Disordered" evidence="9">
    <location>
        <begin position="83"/>
        <end position="121"/>
    </location>
</feature>
<comment type="similarity">
    <text evidence="2 8">Belongs to the Mediator complex subunit 17 family.</text>
</comment>
<protein>
    <recommendedName>
        <fullName evidence="3 8">Mediator of RNA polymerase II transcription subunit 17</fullName>
    </recommendedName>
    <alternativeName>
        <fullName evidence="7 8">Mediator complex subunit 17</fullName>
    </alternativeName>
</protein>
<keyword evidence="11" id="KW-1185">Reference proteome</keyword>
<keyword evidence="5 8" id="KW-0804">Transcription</keyword>
<comment type="subunit">
    <text evidence="8">Component of the Mediator complex.</text>
</comment>
<evidence type="ECO:0000256" key="2">
    <source>
        <dbReference type="ARBA" id="ARBA00005635"/>
    </source>
</evidence>
<organism evidence="10 11">
    <name type="scientific">Tieghemiomyces parasiticus</name>
    <dbReference type="NCBI Taxonomy" id="78921"/>
    <lineage>
        <taxon>Eukaryota</taxon>
        <taxon>Fungi</taxon>
        <taxon>Fungi incertae sedis</taxon>
        <taxon>Zoopagomycota</taxon>
        <taxon>Kickxellomycotina</taxon>
        <taxon>Dimargaritomycetes</taxon>
        <taxon>Dimargaritales</taxon>
        <taxon>Dimargaritaceae</taxon>
        <taxon>Tieghemiomyces</taxon>
    </lineage>
</organism>
<evidence type="ECO:0000256" key="8">
    <source>
        <dbReference type="RuleBase" id="RU364140"/>
    </source>
</evidence>
<dbReference type="GO" id="GO:0070847">
    <property type="term" value="C:core mediator complex"/>
    <property type="evidence" value="ECO:0007669"/>
    <property type="project" value="TreeGrafter"/>
</dbReference>
<dbReference type="GO" id="GO:0006357">
    <property type="term" value="P:regulation of transcription by RNA polymerase II"/>
    <property type="evidence" value="ECO:0007669"/>
    <property type="project" value="InterPro"/>
</dbReference>
<feature type="compositionally biased region" description="Low complexity" evidence="9">
    <location>
        <begin position="97"/>
        <end position="113"/>
    </location>
</feature>
<evidence type="ECO:0000256" key="4">
    <source>
        <dbReference type="ARBA" id="ARBA00023015"/>
    </source>
</evidence>
<evidence type="ECO:0000256" key="5">
    <source>
        <dbReference type="ARBA" id="ARBA00023163"/>
    </source>
</evidence>
<dbReference type="PANTHER" id="PTHR13114">
    <property type="entry name" value="MEDIATOR OF RNA POLYMERASE II TRANSCRIPTION SUBUNIT 17"/>
    <property type="match status" value="1"/>
</dbReference>
<sequence>MGNGPPGKRLRLALEDATSIPPPVSGEPIAASAAAAVPYDVTEKGYLIYQPAPTEQSRLSEQIMKLWAQHPNLQGLDDATGEEMEVKGEDGTKIEPESGAEASATETPAPEGASPGCPTALRSVGDMRQYLHEQLFHAHSEIGVALDVVNVLLAGLKPATSIVAPANDPLAVLNANKGGSNAAGGVPPPPIPLPANSISYTYTNQTKTEPPVLIYKTKLGLGAKCKQLKTASEILLARAEALESVIYEEHSFWEQALALRHKNWIIQTRRTESGQPHAGGSGRSSFYVLYGYRTVGSTYGDQGVADLLRIHQGTKATSSDDQVAQEKATEIRLRFDRRAARYLRVALVDTRTGAILGTSRDATHHDSPPVSDLAHQHAQLLVAQRGLFDAELYQRLLREAKALRINDSLAEAHEVVSLPWPGRQLGDITGDETAQQQHWALTFELVKDDPGTDGAAPPPPPSDRELNRLGLIGNPNFTKVALDLALCRQYRFNRHRAVERNRLALRGQLRSEQINLSVPPADMLLPSLLAGLGSWHTFRAALDVLAVVGRDCKRAGQPAALAFTPLTPLPRDGAYLSGAAGGTIMQRDRLAQWSDLERQVARHTNGKVTAPHWTAAMLAHLCTQPTYPFRTHNTDSQELRLAWTAVADRSPLRPVQRYLAVLTTDRQYFIWVYEPGRIDVLPASHTEGSAPPPIVSFHRLQEFHNWLRCETQVDSA</sequence>
<evidence type="ECO:0000256" key="1">
    <source>
        <dbReference type="ARBA" id="ARBA00004123"/>
    </source>
</evidence>
<feature type="compositionally biased region" description="Basic and acidic residues" evidence="9">
    <location>
        <begin position="84"/>
        <end position="96"/>
    </location>
</feature>
<dbReference type="AlphaFoldDB" id="A0A9W8DZJ7"/>
<keyword evidence="4 8" id="KW-0805">Transcription regulation</keyword>
<name>A0A9W8DZJ7_9FUNG</name>
<dbReference type="GO" id="GO:0003712">
    <property type="term" value="F:transcription coregulator activity"/>
    <property type="evidence" value="ECO:0007669"/>
    <property type="project" value="InterPro"/>
</dbReference>
<comment type="caution">
    <text evidence="10">The sequence shown here is derived from an EMBL/GenBank/DDBJ whole genome shotgun (WGS) entry which is preliminary data.</text>
</comment>
<dbReference type="OrthoDB" id="10251234at2759"/>
<evidence type="ECO:0000256" key="9">
    <source>
        <dbReference type="SAM" id="MobiDB-lite"/>
    </source>
</evidence>
<dbReference type="PANTHER" id="PTHR13114:SF7">
    <property type="entry name" value="MEDIATOR OF RNA POLYMERASE II TRANSCRIPTION SUBUNIT 17"/>
    <property type="match status" value="1"/>
</dbReference>
<evidence type="ECO:0000256" key="6">
    <source>
        <dbReference type="ARBA" id="ARBA00023242"/>
    </source>
</evidence>
<evidence type="ECO:0000313" key="10">
    <source>
        <dbReference type="EMBL" id="KAJ1930738.1"/>
    </source>
</evidence>
<evidence type="ECO:0000256" key="3">
    <source>
        <dbReference type="ARBA" id="ARBA00019610"/>
    </source>
</evidence>
<keyword evidence="8" id="KW-0010">Activator</keyword>
<dbReference type="Pfam" id="PF10156">
    <property type="entry name" value="Med17"/>
    <property type="match status" value="1"/>
</dbReference>
<dbReference type="InterPro" id="IPR019313">
    <property type="entry name" value="Mediator_Med17"/>
</dbReference>
<gene>
    <name evidence="8" type="primary">MED17</name>
    <name evidence="10" type="ORF">IWQ60_000022</name>
</gene>
<dbReference type="Proteomes" id="UP001150569">
    <property type="component" value="Unassembled WGS sequence"/>
</dbReference>
<comment type="subcellular location">
    <subcellularLocation>
        <location evidence="1 8">Nucleus</location>
    </subcellularLocation>
</comment>
<keyword evidence="6 8" id="KW-0539">Nucleus</keyword>
<evidence type="ECO:0000256" key="7">
    <source>
        <dbReference type="ARBA" id="ARBA00032014"/>
    </source>
</evidence>